<feature type="region of interest" description="Disordered" evidence="1">
    <location>
        <begin position="114"/>
        <end position="185"/>
    </location>
</feature>
<organism evidence="2 3">
    <name type="scientific">Austropuccinia psidii MF-1</name>
    <dbReference type="NCBI Taxonomy" id="1389203"/>
    <lineage>
        <taxon>Eukaryota</taxon>
        <taxon>Fungi</taxon>
        <taxon>Dikarya</taxon>
        <taxon>Basidiomycota</taxon>
        <taxon>Pucciniomycotina</taxon>
        <taxon>Pucciniomycetes</taxon>
        <taxon>Pucciniales</taxon>
        <taxon>Sphaerophragmiaceae</taxon>
        <taxon>Austropuccinia</taxon>
    </lineage>
</organism>
<gene>
    <name evidence="2" type="ORF">O181_097738</name>
</gene>
<comment type="caution">
    <text evidence="2">The sequence shown here is derived from an EMBL/GenBank/DDBJ whole genome shotgun (WGS) entry which is preliminary data.</text>
</comment>
<name>A0A9Q3J7Z4_9BASI</name>
<protein>
    <submittedName>
        <fullName evidence="2">Uncharacterized protein</fullName>
    </submittedName>
</protein>
<reference evidence="2" key="1">
    <citation type="submission" date="2021-03" db="EMBL/GenBank/DDBJ databases">
        <title>Draft genome sequence of rust myrtle Austropuccinia psidii MF-1, a brazilian biotype.</title>
        <authorList>
            <person name="Quecine M.C."/>
            <person name="Pachon D.M.R."/>
            <person name="Bonatelli M.L."/>
            <person name="Correr F.H."/>
            <person name="Franceschini L.M."/>
            <person name="Leite T.F."/>
            <person name="Margarido G.R.A."/>
            <person name="Almeida C.A."/>
            <person name="Ferrarezi J.A."/>
            <person name="Labate C.A."/>
        </authorList>
    </citation>
    <scope>NUCLEOTIDE SEQUENCE</scope>
    <source>
        <strain evidence="2">MF-1</strain>
    </source>
</reference>
<evidence type="ECO:0000313" key="2">
    <source>
        <dbReference type="EMBL" id="MBW0558023.1"/>
    </source>
</evidence>
<feature type="compositionally biased region" description="Polar residues" evidence="1">
    <location>
        <begin position="134"/>
        <end position="143"/>
    </location>
</feature>
<dbReference type="AlphaFoldDB" id="A0A9Q3J7Z4"/>
<dbReference type="EMBL" id="AVOT02066134">
    <property type="protein sequence ID" value="MBW0558023.1"/>
    <property type="molecule type" value="Genomic_DNA"/>
</dbReference>
<accession>A0A9Q3J7Z4</accession>
<proteinExistence type="predicted"/>
<sequence>MEAIIQSNQMDLEKEEARPNTHLEVFLNKDMSGGCQSFPHSPRSVPTNFDVSSEPELIEGNILGAEPFPSGSNRNISVPIQKLVQSSKRRGVENLPKPFSGGHELLLTHQELTGTEEGNGNDFSFGERRPSGIYQLQNSSRSVQRQAQRTSEEEERSQEPSRKEKRKSQLEQTLPTGVQDPQIKDFNKARNLMELTAKEQERMNRTFPHK</sequence>
<dbReference type="Proteomes" id="UP000765509">
    <property type="component" value="Unassembled WGS sequence"/>
</dbReference>
<evidence type="ECO:0000313" key="3">
    <source>
        <dbReference type="Proteomes" id="UP000765509"/>
    </source>
</evidence>
<evidence type="ECO:0000256" key="1">
    <source>
        <dbReference type="SAM" id="MobiDB-lite"/>
    </source>
</evidence>
<keyword evidence="3" id="KW-1185">Reference proteome</keyword>